<evidence type="ECO:0000259" key="11">
    <source>
        <dbReference type="PROSITE" id="PS51462"/>
    </source>
</evidence>
<reference evidence="12 13" key="2">
    <citation type="submission" date="2020-01" db="EMBL/GenBank/DDBJ databases">
        <title>Microvirga sp. nov., an arsenate reduction bacterium isolated from Tibet hotspring sediments.</title>
        <authorList>
            <person name="Xian W.-D."/>
            <person name="Li W.-J."/>
        </authorList>
    </citation>
    <scope>NUCLEOTIDE SEQUENCE [LARGE SCALE GENOMIC DNA]</scope>
    <source>
        <strain evidence="12 13">KCTC 23863</strain>
    </source>
</reference>
<keyword evidence="6" id="KW-0378">Hydrolase</keyword>
<evidence type="ECO:0000256" key="10">
    <source>
        <dbReference type="PIRSR" id="PIRSR604385-3"/>
    </source>
</evidence>
<evidence type="ECO:0000256" key="4">
    <source>
        <dbReference type="ARBA" id="ARBA00011738"/>
    </source>
</evidence>
<dbReference type="GO" id="GO:0006753">
    <property type="term" value="P:nucleoside phosphate metabolic process"/>
    <property type="evidence" value="ECO:0007669"/>
    <property type="project" value="TreeGrafter"/>
</dbReference>
<evidence type="ECO:0000256" key="2">
    <source>
        <dbReference type="ARBA" id="ARBA00001946"/>
    </source>
</evidence>
<sequence>MPDGRTMIREILNSGDAAAVLPYDVERRKVILVRQFRAPVMHREGHPDFLEAIAGLLDEDEPETCARRESMEEAGLRVVRLEPLGRFWSAPGATTERLHLFLAPYTEADRIAEGGGLADEHEEIEVLEVGFDDVVDFIADNTIADMKTMVLVQALQLRHPRAFGRD</sequence>
<protein>
    <recommendedName>
        <fullName evidence="5">GDP-mannose pyrophosphatase</fullName>
    </recommendedName>
    <alternativeName>
        <fullName evidence="7">GDP-mannose hydrolase</fullName>
    </alternativeName>
    <alternativeName>
        <fullName evidence="8">GDPMK</fullName>
    </alternativeName>
</protein>
<evidence type="ECO:0000313" key="12">
    <source>
        <dbReference type="EMBL" id="MXQ12059.1"/>
    </source>
</evidence>
<proteinExistence type="inferred from homology"/>
<evidence type="ECO:0000256" key="6">
    <source>
        <dbReference type="ARBA" id="ARBA00022801"/>
    </source>
</evidence>
<dbReference type="InterPro" id="IPR004385">
    <property type="entry name" value="NDP_pyrophosphatase"/>
</dbReference>
<comment type="caution">
    <text evidence="12">The sequence shown here is derived from an EMBL/GenBank/DDBJ whole genome shotgun (WGS) entry which is preliminary data.</text>
</comment>
<organism evidence="12 13">
    <name type="scientific">Microvirga makkahensis</name>
    <dbReference type="NCBI Taxonomy" id="1128670"/>
    <lineage>
        <taxon>Bacteria</taxon>
        <taxon>Pseudomonadati</taxon>
        <taxon>Pseudomonadota</taxon>
        <taxon>Alphaproteobacteria</taxon>
        <taxon>Hyphomicrobiales</taxon>
        <taxon>Methylobacteriaceae</taxon>
        <taxon>Microvirga</taxon>
    </lineage>
</organism>
<feature type="binding site" evidence="9">
    <location>
        <position position="73"/>
    </location>
    <ligand>
        <name>Mg(2+)</name>
        <dbReference type="ChEBI" id="CHEBI:18420"/>
        <label>1</label>
    </ligand>
</feature>
<dbReference type="GO" id="GO:0019693">
    <property type="term" value="P:ribose phosphate metabolic process"/>
    <property type="evidence" value="ECO:0007669"/>
    <property type="project" value="TreeGrafter"/>
</dbReference>
<dbReference type="EMBL" id="WURB01000006">
    <property type="protein sequence ID" value="MXQ12059.1"/>
    <property type="molecule type" value="Genomic_DNA"/>
</dbReference>
<dbReference type="PANTHER" id="PTHR11839">
    <property type="entry name" value="UDP/ADP-SUGAR PYROPHOSPHATASE"/>
    <property type="match status" value="1"/>
</dbReference>
<evidence type="ECO:0000256" key="5">
    <source>
        <dbReference type="ARBA" id="ARBA00016377"/>
    </source>
</evidence>
<reference evidence="12 13" key="1">
    <citation type="submission" date="2019-12" db="EMBL/GenBank/DDBJ databases">
        <authorList>
            <person name="Yuan C.-G."/>
        </authorList>
    </citation>
    <scope>NUCLEOTIDE SEQUENCE [LARGE SCALE GENOMIC DNA]</scope>
    <source>
        <strain evidence="12 13">KCTC 23863</strain>
    </source>
</reference>
<name>A0A7X3MRU7_9HYPH</name>
<dbReference type="InterPro" id="IPR015797">
    <property type="entry name" value="NUDIX_hydrolase-like_dom_sf"/>
</dbReference>
<feature type="binding site" evidence="9">
    <location>
        <position position="69"/>
    </location>
    <ligand>
        <name>Mg(2+)</name>
        <dbReference type="ChEBI" id="CHEBI:18420"/>
        <label>1</label>
    </ligand>
</feature>
<comment type="catalytic activity">
    <reaction evidence="1">
        <text>GDP-alpha-D-mannose + H2O = alpha-D-mannose 1-phosphate + GMP + 2 H(+)</text>
        <dbReference type="Rhea" id="RHEA:27978"/>
        <dbReference type="ChEBI" id="CHEBI:15377"/>
        <dbReference type="ChEBI" id="CHEBI:15378"/>
        <dbReference type="ChEBI" id="CHEBI:57527"/>
        <dbReference type="ChEBI" id="CHEBI:58115"/>
        <dbReference type="ChEBI" id="CHEBI:58409"/>
    </reaction>
</comment>
<evidence type="ECO:0000256" key="8">
    <source>
        <dbReference type="ARBA" id="ARBA00032272"/>
    </source>
</evidence>
<dbReference type="AlphaFoldDB" id="A0A7X3MRU7"/>
<evidence type="ECO:0000256" key="9">
    <source>
        <dbReference type="PIRSR" id="PIRSR604385-2"/>
    </source>
</evidence>
<comment type="similarity">
    <text evidence="3">Belongs to the Nudix hydrolase family. NudK subfamily.</text>
</comment>
<dbReference type="Proteomes" id="UP000436483">
    <property type="component" value="Unassembled WGS sequence"/>
</dbReference>
<feature type="binding site" evidence="9">
    <location>
        <position position="54"/>
    </location>
    <ligand>
        <name>Mg(2+)</name>
        <dbReference type="ChEBI" id="CHEBI:18420"/>
        <label>1</label>
    </ligand>
</feature>
<dbReference type="GO" id="GO:0005829">
    <property type="term" value="C:cytosol"/>
    <property type="evidence" value="ECO:0007669"/>
    <property type="project" value="TreeGrafter"/>
</dbReference>
<keyword evidence="9" id="KW-0460">Magnesium</keyword>
<evidence type="ECO:0000256" key="1">
    <source>
        <dbReference type="ARBA" id="ARBA00000847"/>
    </source>
</evidence>
<dbReference type="Pfam" id="PF00293">
    <property type="entry name" value="NUDIX"/>
    <property type="match status" value="1"/>
</dbReference>
<evidence type="ECO:0000256" key="7">
    <source>
        <dbReference type="ARBA" id="ARBA00032162"/>
    </source>
</evidence>
<dbReference type="CDD" id="cd24157">
    <property type="entry name" value="NUDIX_GDPMK"/>
    <property type="match status" value="1"/>
</dbReference>
<comment type="cofactor">
    <cofactor evidence="2 9">
        <name>Mg(2+)</name>
        <dbReference type="ChEBI" id="CHEBI:18420"/>
    </cofactor>
</comment>
<dbReference type="PANTHER" id="PTHR11839:SF18">
    <property type="entry name" value="NUDIX HYDROLASE DOMAIN-CONTAINING PROTEIN"/>
    <property type="match status" value="1"/>
</dbReference>
<dbReference type="OrthoDB" id="5292471at2"/>
<dbReference type="NCBIfam" id="TIGR00052">
    <property type="entry name" value="nudix-type nucleoside diphosphatase, YffH/AdpP family"/>
    <property type="match status" value="1"/>
</dbReference>
<comment type="subunit">
    <text evidence="4">Homodimer.</text>
</comment>
<dbReference type="GO" id="GO:0019144">
    <property type="term" value="F:ADP-sugar diphosphatase activity"/>
    <property type="evidence" value="ECO:0007669"/>
    <property type="project" value="TreeGrafter"/>
</dbReference>
<dbReference type="Gene3D" id="3.90.79.10">
    <property type="entry name" value="Nucleoside Triphosphate Pyrophosphohydrolase"/>
    <property type="match status" value="1"/>
</dbReference>
<evidence type="ECO:0000256" key="3">
    <source>
        <dbReference type="ARBA" id="ARBA00007275"/>
    </source>
</evidence>
<dbReference type="PROSITE" id="PS51462">
    <property type="entry name" value="NUDIX"/>
    <property type="match status" value="1"/>
</dbReference>
<evidence type="ECO:0000313" key="13">
    <source>
        <dbReference type="Proteomes" id="UP000436483"/>
    </source>
</evidence>
<dbReference type="SUPFAM" id="SSF55811">
    <property type="entry name" value="Nudix"/>
    <property type="match status" value="1"/>
</dbReference>
<keyword evidence="9" id="KW-0479">Metal-binding</keyword>
<feature type="short sequence motif" description="Nudix box" evidence="10">
    <location>
        <begin position="55"/>
        <end position="76"/>
    </location>
</feature>
<accession>A0A7X3MRU7</accession>
<feature type="domain" description="Nudix hydrolase" evidence="11">
    <location>
        <begin position="13"/>
        <end position="151"/>
    </location>
</feature>
<keyword evidence="13" id="KW-1185">Reference proteome</keyword>
<dbReference type="InterPro" id="IPR000086">
    <property type="entry name" value="NUDIX_hydrolase_dom"/>
</dbReference>
<feature type="binding site" evidence="9">
    <location>
        <position position="122"/>
    </location>
    <ligand>
        <name>Mg(2+)</name>
        <dbReference type="ChEBI" id="CHEBI:18420"/>
        <label>1</label>
    </ligand>
</feature>
<gene>
    <name evidence="12" type="ORF">GR328_11400</name>
</gene>
<dbReference type="GO" id="GO:0046872">
    <property type="term" value="F:metal ion binding"/>
    <property type="evidence" value="ECO:0007669"/>
    <property type="project" value="UniProtKB-KW"/>
</dbReference>